<dbReference type="Proteomes" id="UP000590524">
    <property type="component" value="Unassembled WGS sequence"/>
</dbReference>
<comment type="caution">
    <text evidence="1">The sequence shown here is derived from an EMBL/GenBank/DDBJ whole genome shotgun (WGS) entry which is preliminary data.</text>
</comment>
<dbReference type="RefSeq" id="WP_188081601.1">
    <property type="nucleotide sequence ID" value="NZ_JACIEU010000005.1"/>
</dbReference>
<evidence type="ECO:0008006" key="3">
    <source>
        <dbReference type="Google" id="ProtNLM"/>
    </source>
</evidence>
<dbReference type="Pfam" id="PF14390">
    <property type="entry name" value="DUF4420"/>
    <property type="match status" value="1"/>
</dbReference>
<gene>
    <name evidence="1" type="ORF">GGQ90_001580</name>
</gene>
<evidence type="ECO:0000313" key="1">
    <source>
        <dbReference type="EMBL" id="MBB4147805.1"/>
    </source>
</evidence>
<organism evidence="1 2">
    <name type="scientific">Sphingobium scionense</name>
    <dbReference type="NCBI Taxonomy" id="1404341"/>
    <lineage>
        <taxon>Bacteria</taxon>
        <taxon>Pseudomonadati</taxon>
        <taxon>Pseudomonadota</taxon>
        <taxon>Alphaproteobacteria</taxon>
        <taxon>Sphingomonadales</taxon>
        <taxon>Sphingomonadaceae</taxon>
        <taxon>Sphingobium</taxon>
    </lineage>
</organism>
<proteinExistence type="predicted"/>
<keyword evidence="2" id="KW-1185">Reference proteome</keyword>
<dbReference type="InterPro" id="IPR025534">
    <property type="entry name" value="DUF4420"/>
</dbReference>
<accession>A0A7W6PTX8</accession>
<dbReference type="AlphaFoldDB" id="A0A7W6PTX8"/>
<evidence type="ECO:0000313" key="2">
    <source>
        <dbReference type="Proteomes" id="UP000590524"/>
    </source>
</evidence>
<name>A0A7W6PTX8_9SPHN</name>
<sequence length="333" mass="35363">MSAGPAPASGPSDLLVAWTALEAVVPGDRLFRSRRLDRPRSIDLRVGLRETDGAPCLIARPEGDDGGLTLFETAGLRLSRAADPGGNLLVLSLEEPSRRDLFAEVCSDVLRALVRSEDDGDTDLLPELSARLAAWRAFLRDQSGGLSRQELVGLIGELLMLEALLARSVDALALWKSPDDGLHDFEASGHALEVKTSLGAARRLHISALDQLDAAGLASLHVAHVRLVEQRDGFTLGALAERIAGQLASDRDRRLFANALLRRGLAPGPAEDPGPSVRDDGAEFYAVRDGFPCLNRAAVPAGIADATYQIEVQALTGFRADAGDVMTALGGQD</sequence>
<dbReference type="EMBL" id="JACIEU010000005">
    <property type="protein sequence ID" value="MBB4147805.1"/>
    <property type="molecule type" value="Genomic_DNA"/>
</dbReference>
<protein>
    <recommendedName>
        <fullName evidence="3">PD-(D/E)XK motif protein</fullName>
    </recommendedName>
</protein>
<reference evidence="1 2" key="1">
    <citation type="submission" date="2020-08" db="EMBL/GenBank/DDBJ databases">
        <title>Genomic Encyclopedia of Type Strains, Phase IV (KMG-IV): sequencing the most valuable type-strain genomes for metagenomic binning, comparative biology and taxonomic classification.</title>
        <authorList>
            <person name="Goeker M."/>
        </authorList>
    </citation>
    <scope>NUCLEOTIDE SEQUENCE [LARGE SCALE GENOMIC DNA]</scope>
    <source>
        <strain evidence="1 2">DSM 19371</strain>
    </source>
</reference>